<evidence type="ECO:0000313" key="2">
    <source>
        <dbReference type="Proteomes" id="UP000034076"/>
    </source>
</evidence>
<accession>A0A0M2NJD4</accession>
<gene>
    <name evidence="1" type="ORF">CHK_2428</name>
</gene>
<dbReference type="EMBL" id="LAYJ01000112">
    <property type="protein sequence ID" value="KKI50365.1"/>
    <property type="molecule type" value="Genomic_DNA"/>
</dbReference>
<dbReference type="Proteomes" id="UP000034076">
    <property type="component" value="Unassembled WGS sequence"/>
</dbReference>
<keyword evidence="2" id="KW-1185">Reference proteome</keyword>
<reference evidence="1 2" key="1">
    <citation type="submission" date="2015-04" db="EMBL/GenBank/DDBJ databases">
        <title>Draft genome sequence of bacteremic isolate Catabacter hongkongensis type strain HKU16T.</title>
        <authorList>
            <person name="Lau S.K."/>
            <person name="Teng J.L."/>
            <person name="Huang Y."/>
            <person name="Curreem S.O."/>
            <person name="Tsui S.K."/>
            <person name="Woo P.C."/>
        </authorList>
    </citation>
    <scope>NUCLEOTIDE SEQUENCE [LARGE SCALE GENOMIC DNA]</scope>
    <source>
        <strain evidence="1 2">HKU16</strain>
    </source>
</reference>
<proteinExistence type="predicted"/>
<evidence type="ECO:0000313" key="1">
    <source>
        <dbReference type="EMBL" id="KKI50365.1"/>
    </source>
</evidence>
<dbReference type="AlphaFoldDB" id="A0A0M2NJD4"/>
<dbReference type="STRING" id="270498.CHK_2428"/>
<name>A0A0M2NJD4_9FIRM</name>
<protein>
    <submittedName>
        <fullName evidence="1">Uncharacterized protein</fullName>
    </submittedName>
</protein>
<sequence>MKTIVKYILTVIIAVSVVVASAVVPPVLAKNSDKSFLGIVKKDTHTAETYEYKATKYQKVRVLYTAMLQAGVFQPQIDTLYGKESAESAGYGDYGYQNVKVENPGYAPADSKMNQEEAKKAARRAIDNLGDKGAFPGFPKNAKDLAIESVNFETMLDPTVSGTTFYFWAIYASDRASGDWYYFVMDDEEGLIYMAEIRCEGSSADKELSKWDNKKTAKEKTGVFAEAHGLEVTDVAGGSSLGGNEDLIFATNEADYQVILEMSTNSGLLYTVMLKPSDL</sequence>
<comment type="caution">
    <text evidence="1">The sequence shown here is derived from an EMBL/GenBank/DDBJ whole genome shotgun (WGS) entry which is preliminary data.</text>
</comment>
<dbReference type="RefSeq" id="WP_046444214.1">
    <property type="nucleotide sequence ID" value="NZ_CAUERS010000016.1"/>
</dbReference>
<organism evidence="1 2">
    <name type="scientific">Christensenella hongkongensis</name>
    <dbReference type="NCBI Taxonomy" id="270498"/>
    <lineage>
        <taxon>Bacteria</taxon>
        <taxon>Bacillati</taxon>
        <taxon>Bacillota</taxon>
        <taxon>Clostridia</taxon>
        <taxon>Christensenellales</taxon>
        <taxon>Christensenellaceae</taxon>
        <taxon>Christensenella</taxon>
    </lineage>
</organism>